<evidence type="ECO:0000313" key="3">
    <source>
        <dbReference type="Proteomes" id="UP001153678"/>
    </source>
</evidence>
<dbReference type="AlphaFoldDB" id="A0A9W4SZJ2"/>
<proteinExistence type="predicted"/>
<dbReference type="OrthoDB" id="2427034at2759"/>
<dbReference type="Proteomes" id="UP001153678">
    <property type="component" value="Unassembled WGS sequence"/>
</dbReference>
<gene>
    <name evidence="2" type="ORF">FWILDA_LOCUS12984</name>
</gene>
<comment type="caution">
    <text evidence="2">The sequence shown here is derived from an EMBL/GenBank/DDBJ whole genome shotgun (WGS) entry which is preliminary data.</text>
</comment>
<dbReference type="InterPro" id="IPR008906">
    <property type="entry name" value="HATC_C_dom"/>
</dbReference>
<keyword evidence="3" id="KW-1185">Reference proteome</keyword>
<sequence>MSTHSHRSHDHNTTSLIKRIRVTIYLSIEELCAVPTDITLIATFLNPRFKHFNWSNLEGNSTQTNSEEEDNKILCYVKLKDIRVKDDPIEWWLKNKGSFSTLTKLTRKYLSILTTSVPSK</sequence>
<reference evidence="2" key="1">
    <citation type="submission" date="2022-08" db="EMBL/GenBank/DDBJ databases">
        <authorList>
            <person name="Kallberg Y."/>
            <person name="Tangrot J."/>
            <person name="Rosling A."/>
        </authorList>
    </citation>
    <scope>NUCLEOTIDE SEQUENCE</scope>
    <source>
        <strain evidence="2">Wild A</strain>
    </source>
</reference>
<dbReference type="GO" id="GO:0046983">
    <property type="term" value="F:protein dimerization activity"/>
    <property type="evidence" value="ECO:0007669"/>
    <property type="project" value="InterPro"/>
</dbReference>
<dbReference type="SUPFAM" id="SSF53098">
    <property type="entry name" value="Ribonuclease H-like"/>
    <property type="match status" value="1"/>
</dbReference>
<name>A0A9W4SZJ2_9GLOM</name>
<organism evidence="2 3">
    <name type="scientific">Funneliformis geosporum</name>
    <dbReference type="NCBI Taxonomy" id="1117311"/>
    <lineage>
        <taxon>Eukaryota</taxon>
        <taxon>Fungi</taxon>
        <taxon>Fungi incertae sedis</taxon>
        <taxon>Mucoromycota</taxon>
        <taxon>Glomeromycotina</taxon>
        <taxon>Glomeromycetes</taxon>
        <taxon>Glomerales</taxon>
        <taxon>Glomeraceae</taxon>
        <taxon>Funneliformis</taxon>
    </lineage>
</organism>
<dbReference type="InterPro" id="IPR012337">
    <property type="entry name" value="RNaseH-like_sf"/>
</dbReference>
<accession>A0A9W4SZJ2</accession>
<dbReference type="EMBL" id="CAMKVN010004526">
    <property type="protein sequence ID" value="CAI2187251.1"/>
    <property type="molecule type" value="Genomic_DNA"/>
</dbReference>
<evidence type="ECO:0000313" key="2">
    <source>
        <dbReference type="EMBL" id="CAI2187251.1"/>
    </source>
</evidence>
<feature type="domain" description="HAT C-terminal dimerisation" evidence="1">
    <location>
        <begin position="79"/>
        <end position="119"/>
    </location>
</feature>
<protein>
    <submittedName>
        <fullName evidence="2">11744_t:CDS:1</fullName>
    </submittedName>
</protein>
<evidence type="ECO:0000259" key="1">
    <source>
        <dbReference type="Pfam" id="PF05699"/>
    </source>
</evidence>
<dbReference type="Pfam" id="PF05699">
    <property type="entry name" value="Dimer_Tnp_hAT"/>
    <property type="match status" value="1"/>
</dbReference>